<dbReference type="GO" id="GO:0016151">
    <property type="term" value="F:nickel cation binding"/>
    <property type="evidence" value="ECO:0007669"/>
    <property type="project" value="UniProtKB-UniRule"/>
</dbReference>
<reference evidence="4 5" key="1">
    <citation type="submission" date="2019-11" db="EMBL/GenBank/DDBJ databases">
        <authorList>
            <person name="Dong K."/>
        </authorList>
    </citation>
    <scope>NUCLEOTIDE SEQUENCE [LARGE SCALE GENOMIC DNA]</scope>
    <source>
        <strain evidence="4 5">DK608</strain>
    </source>
</reference>
<keyword evidence="5" id="KW-1185">Reference proteome</keyword>
<evidence type="ECO:0000256" key="2">
    <source>
        <dbReference type="ARBA" id="ARBA00023186"/>
    </source>
</evidence>
<keyword evidence="3" id="KW-0996">Nickel insertion</keyword>
<dbReference type="Proteomes" id="UP000478740">
    <property type="component" value="Unassembled WGS sequence"/>
</dbReference>
<dbReference type="GO" id="GO:0005737">
    <property type="term" value="C:cytoplasm"/>
    <property type="evidence" value="ECO:0007669"/>
    <property type="project" value="UniProtKB-SubCell"/>
</dbReference>
<sequence length="272" mass="28874">MFHVPPPSLLPRAHGVLRAGFAQSRGATRLLRLHQAGSAKAMLPPAAGCELVMLNTSGGLTGGDRMQIAVTQGTGTHLTATTQTAERAYRSTTGRAYVTAQYDVADGAHLDLLPQETILFDRAALSRDQHIALTGSATCLWVETLILGRAAMGETVTRLDVTDRRRITRDGRPVFVENLRLTDDILPGGLATLAGGRAFATLVLVAPNAADRLPAARAALSDAALGDAGAASAFDGKLVARLMARDGWPLRQALIRLIRAIRPGPLPRVWQI</sequence>
<organism evidence="4 5">
    <name type="scientific">Paracoccus shanxieyensis</name>
    <dbReference type="NCBI Taxonomy" id="2675752"/>
    <lineage>
        <taxon>Bacteria</taxon>
        <taxon>Pseudomonadati</taxon>
        <taxon>Pseudomonadota</taxon>
        <taxon>Alphaproteobacteria</taxon>
        <taxon>Rhodobacterales</taxon>
        <taxon>Paracoccaceae</taxon>
        <taxon>Paracoccus</taxon>
    </lineage>
</organism>
<keyword evidence="3" id="KW-0963">Cytoplasm</keyword>
<dbReference type="PANTHER" id="PTHR33643:SF1">
    <property type="entry name" value="UREASE ACCESSORY PROTEIN D"/>
    <property type="match status" value="1"/>
</dbReference>
<comment type="caution">
    <text evidence="4">The sequence shown here is derived from an EMBL/GenBank/DDBJ whole genome shotgun (WGS) entry which is preliminary data.</text>
</comment>
<dbReference type="RefSeq" id="WP_155044840.1">
    <property type="nucleotide sequence ID" value="NZ_WMIH01000010.1"/>
</dbReference>
<comment type="subunit">
    <text evidence="3">UreD, UreF and UreG form a complex that acts as a GTP-hydrolysis-dependent molecular chaperone, activating the urease apoprotein by helping to assemble the nickel containing metallocenter of UreC. The UreE protein probably delivers the nickel.</text>
</comment>
<dbReference type="InterPro" id="IPR002669">
    <property type="entry name" value="UreD"/>
</dbReference>
<comment type="subcellular location">
    <subcellularLocation>
        <location evidence="3">Cytoplasm</location>
    </subcellularLocation>
</comment>
<dbReference type="HAMAP" id="MF_01384">
    <property type="entry name" value="UreD"/>
    <property type="match status" value="1"/>
</dbReference>
<name>A0A6L6IWR2_9RHOB</name>
<evidence type="ECO:0000313" key="4">
    <source>
        <dbReference type="EMBL" id="MTH64955.1"/>
    </source>
</evidence>
<dbReference type="EMBL" id="WMII01000010">
    <property type="protein sequence ID" value="MTH64955.1"/>
    <property type="molecule type" value="Genomic_DNA"/>
</dbReference>
<dbReference type="PANTHER" id="PTHR33643">
    <property type="entry name" value="UREASE ACCESSORY PROTEIN D"/>
    <property type="match status" value="1"/>
</dbReference>
<protein>
    <recommendedName>
        <fullName evidence="3">Urease accessory protein UreD</fullName>
    </recommendedName>
</protein>
<evidence type="ECO:0000313" key="5">
    <source>
        <dbReference type="Proteomes" id="UP000478740"/>
    </source>
</evidence>
<accession>A0A6L6IWR2</accession>
<evidence type="ECO:0000256" key="3">
    <source>
        <dbReference type="HAMAP-Rule" id="MF_01384"/>
    </source>
</evidence>
<proteinExistence type="inferred from homology"/>
<gene>
    <name evidence="3" type="primary">ureD</name>
    <name evidence="4" type="ORF">GL284_11830</name>
</gene>
<evidence type="ECO:0000256" key="1">
    <source>
        <dbReference type="ARBA" id="ARBA00007177"/>
    </source>
</evidence>
<dbReference type="Pfam" id="PF01774">
    <property type="entry name" value="UreD"/>
    <property type="match status" value="1"/>
</dbReference>
<dbReference type="AlphaFoldDB" id="A0A6L6IWR2"/>
<comment type="function">
    <text evidence="3">Required for maturation of urease via the functional incorporation of the urease nickel metallocenter.</text>
</comment>
<comment type="similarity">
    <text evidence="1 3">Belongs to the UreD family.</text>
</comment>
<keyword evidence="2 3" id="KW-0143">Chaperone</keyword>